<reference evidence="1 2" key="1">
    <citation type="submission" date="2018-02" db="EMBL/GenBank/DDBJ databases">
        <title>Comparative analysis of genomes of three Brevibacillus laterosporus strains producers of potent antimicrobials isolated from silage.</title>
        <authorList>
            <person name="Kojic M."/>
            <person name="Miljkovic M."/>
            <person name="Studholme D."/>
            <person name="Filipic B."/>
        </authorList>
    </citation>
    <scope>NUCLEOTIDE SEQUENCE [LARGE SCALE GENOMIC DNA]</scope>
    <source>
        <strain evidence="1 2">BGSP11</strain>
    </source>
</reference>
<comment type="caution">
    <text evidence="1">The sequence shown here is derived from an EMBL/GenBank/DDBJ whole genome shotgun (WGS) entry which is preliminary data.</text>
</comment>
<proteinExistence type="predicted"/>
<name>A0AAP8QAD6_BRELA</name>
<evidence type="ECO:0000313" key="2">
    <source>
        <dbReference type="Proteomes" id="UP000239759"/>
    </source>
</evidence>
<dbReference type="AlphaFoldDB" id="A0AAP8QAD6"/>
<gene>
    <name evidence="1" type="ORF">C4A77_24225</name>
</gene>
<evidence type="ECO:0000313" key="1">
    <source>
        <dbReference type="EMBL" id="PPA91173.1"/>
    </source>
</evidence>
<organism evidence="1 2">
    <name type="scientific">Brevibacillus laterosporus</name>
    <name type="common">Bacillus laterosporus</name>
    <dbReference type="NCBI Taxonomy" id="1465"/>
    <lineage>
        <taxon>Bacteria</taxon>
        <taxon>Bacillati</taxon>
        <taxon>Bacillota</taxon>
        <taxon>Bacilli</taxon>
        <taxon>Bacillales</taxon>
        <taxon>Paenibacillaceae</taxon>
        <taxon>Brevibacillus</taxon>
    </lineage>
</organism>
<dbReference type="Proteomes" id="UP000239759">
    <property type="component" value="Unassembled WGS sequence"/>
</dbReference>
<protein>
    <submittedName>
        <fullName evidence="1">Uncharacterized protein</fullName>
    </submittedName>
</protein>
<accession>A0AAP8QAD6</accession>
<dbReference type="EMBL" id="PRKQ01000047">
    <property type="protein sequence ID" value="PPA91173.1"/>
    <property type="molecule type" value="Genomic_DNA"/>
</dbReference>
<sequence length="81" mass="9426">MEYVEPFLNAEQIIRSIGEILMDYTSLYSITNTPIGFCFSKFNEDSVCFDNANELLEKVKLNGKAIEEIFRDNKFQLVTLY</sequence>